<dbReference type="Proteomes" id="UP000202081">
    <property type="component" value="Segment"/>
</dbReference>
<dbReference type="GeneID" id="30309307"/>
<gene>
    <name evidence="1" type="ORF">P29B0810_025</name>
</gene>
<dbReference type="KEGG" id="vg:30309307"/>
<evidence type="ECO:0000313" key="1">
    <source>
        <dbReference type="EMBL" id="AOV61720.1"/>
    </source>
</evidence>
<name>A0A1D8KSR5_9CAUD</name>
<evidence type="ECO:0000313" key="2">
    <source>
        <dbReference type="Proteomes" id="UP000202081"/>
    </source>
</evidence>
<dbReference type="RefSeq" id="YP_009324188.1">
    <property type="nucleotide sequence ID" value="NC_031935.1"/>
</dbReference>
<sequence length="84" mass="9348">MAERVSETRRKNVAILKEEAGNCCSKCGYNKCIAALEFHHPDPSVKESKIIGSTASLKKQRVEANKCVLLCANCHREEHHQIGV</sequence>
<reference evidence="1 2" key="1">
    <citation type="journal article" date="2016" name="Virology">
        <title>The genomic content and context of auxiliary metabolic genes in marine cyanomyoviruses.</title>
        <authorList>
            <person name="Crummett L.T."/>
            <person name="Puxty R.J."/>
            <person name="Weihe C."/>
            <person name="Marston M.F."/>
            <person name="Martiny J.B."/>
        </authorList>
    </citation>
    <scope>NUCLEOTIDE SEQUENCE [LARGE SCALE GENOMIC DNA]</scope>
    <source>
        <strain evidence="1">0810PA29</strain>
    </source>
</reference>
<dbReference type="GO" id="GO:0004519">
    <property type="term" value="F:endonuclease activity"/>
    <property type="evidence" value="ECO:0007669"/>
    <property type="project" value="UniProtKB-KW"/>
</dbReference>
<organism evidence="1 2">
    <name type="scientific">Synechococcus phage S-WAM2</name>
    <dbReference type="NCBI Taxonomy" id="1815522"/>
    <lineage>
        <taxon>Viruses</taxon>
        <taxon>Duplodnaviria</taxon>
        <taxon>Heunggongvirae</taxon>
        <taxon>Uroviricota</taxon>
        <taxon>Caudoviricetes</taxon>
        <taxon>Pantevenvirales</taxon>
        <taxon>Kyanoviridae</taxon>
        <taxon>Cymopoleiavirus</taxon>
        <taxon>Cymopoleiavirus swam2</taxon>
    </lineage>
</organism>
<keyword evidence="1" id="KW-0540">Nuclease</keyword>
<dbReference type="OrthoDB" id="25105at10239"/>
<proteinExistence type="predicted"/>
<keyword evidence="1" id="KW-0378">Hydrolase</keyword>
<accession>A0A1D8KSR5</accession>
<keyword evidence="1" id="KW-0255">Endonuclease</keyword>
<keyword evidence="2" id="KW-1185">Reference proteome</keyword>
<dbReference type="EMBL" id="KU686211">
    <property type="protein sequence ID" value="AOV61720.1"/>
    <property type="molecule type" value="Genomic_DNA"/>
</dbReference>
<protein>
    <submittedName>
        <fullName evidence="1">HNH endonuclease</fullName>
    </submittedName>
</protein>